<dbReference type="AlphaFoldDB" id="A0A8S0PBY5"/>
<sequence length="235" mass="27396">MSSNQSTSHNIFKKKSFNTPSQKEALNMLGDFKKSTYKDLYAIGIVINVNSVLGYLSICDRHLKRKYKFLLKWLQLFGSIEWWQSKLEKTSSKYVFATMGSFRKIISGGVGIKISKEYYCEIHYACERIDKKSEAFHRDRTITSFANHVDPANVPNELFYPDTSKWYSTDVCPEDYIREVCKCIISFTDQYSWGFEDSDHPIYRVHLQGYPKPKKYVPGLKIYVNDTSDDETDDD</sequence>
<proteinExistence type="predicted"/>
<keyword evidence="1" id="KW-0472">Membrane</keyword>
<feature type="transmembrane region" description="Helical" evidence="1">
    <location>
        <begin position="40"/>
        <end position="58"/>
    </location>
</feature>
<evidence type="ECO:0000313" key="2">
    <source>
        <dbReference type="EMBL" id="CAA2935363.1"/>
    </source>
</evidence>
<keyword evidence="1" id="KW-0812">Transmembrane</keyword>
<reference evidence="2 3" key="1">
    <citation type="submission" date="2019-12" db="EMBL/GenBank/DDBJ databases">
        <authorList>
            <person name="Alioto T."/>
            <person name="Alioto T."/>
            <person name="Gomez Garrido J."/>
        </authorList>
    </citation>
    <scope>NUCLEOTIDE SEQUENCE [LARGE SCALE GENOMIC DNA]</scope>
</reference>
<dbReference type="Proteomes" id="UP000594638">
    <property type="component" value="Unassembled WGS sequence"/>
</dbReference>
<dbReference type="EMBL" id="CACTIH010000025">
    <property type="protein sequence ID" value="CAA2935363.1"/>
    <property type="molecule type" value="Genomic_DNA"/>
</dbReference>
<protein>
    <submittedName>
        <fullName evidence="2">Uncharacterized protein</fullName>
    </submittedName>
</protein>
<dbReference type="Gramene" id="OE9A117753T1">
    <property type="protein sequence ID" value="OE9A117753C1"/>
    <property type="gene ID" value="OE9A117753"/>
</dbReference>
<keyword evidence="1" id="KW-1133">Transmembrane helix</keyword>
<name>A0A8S0PBY5_OLEEU</name>
<accession>A0A8S0PBY5</accession>
<evidence type="ECO:0000256" key="1">
    <source>
        <dbReference type="SAM" id="Phobius"/>
    </source>
</evidence>
<gene>
    <name evidence="2" type="ORF">OLEA9_A117753</name>
</gene>
<evidence type="ECO:0000313" key="3">
    <source>
        <dbReference type="Proteomes" id="UP000594638"/>
    </source>
</evidence>
<keyword evidence="3" id="KW-1185">Reference proteome</keyword>
<comment type="caution">
    <text evidence="2">The sequence shown here is derived from an EMBL/GenBank/DDBJ whole genome shotgun (WGS) entry which is preliminary data.</text>
</comment>
<organism evidence="2 3">
    <name type="scientific">Olea europaea subsp. europaea</name>
    <dbReference type="NCBI Taxonomy" id="158383"/>
    <lineage>
        <taxon>Eukaryota</taxon>
        <taxon>Viridiplantae</taxon>
        <taxon>Streptophyta</taxon>
        <taxon>Embryophyta</taxon>
        <taxon>Tracheophyta</taxon>
        <taxon>Spermatophyta</taxon>
        <taxon>Magnoliopsida</taxon>
        <taxon>eudicotyledons</taxon>
        <taxon>Gunneridae</taxon>
        <taxon>Pentapetalae</taxon>
        <taxon>asterids</taxon>
        <taxon>lamiids</taxon>
        <taxon>Lamiales</taxon>
        <taxon>Oleaceae</taxon>
        <taxon>Oleeae</taxon>
        <taxon>Olea</taxon>
    </lineage>
</organism>